<feature type="binding site" evidence="8">
    <location>
        <begin position="91"/>
        <end position="93"/>
    </location>
    <ligand>
        <name>phosphate</name>
        <dbReference type="ChEBI" id="CHEBI:43474"/>
    </ligand>
</feature>
<comment type="pathway">
    <text evidence="2 7">Purine metabolism; purine nucleoside salvage.</text>
</comment>
<gene>
    <name evidence="10" type="ORF">F4X14_05210</name>
</gene>
<evidence type="ECO:0000256" key="3">
    <source>
        <dbReference type="ARBA" id="ARBA00006751"/>
    </source>
</evidence>
<keyword evidence="4 7" id="KW-0328">Glycosyltransferase</keyword>
<dbReference type="GO" id="GO:0004731">
    <property type="term" value="F:purine-nucleoside phosphorylase activity"/>
    <property type="evidence" value="ECO:0007669"/>
    <property type="project" value="UniProtKB-EC"/>
</dbReference>
<evidence type="ECO:0000259" key="9">
    <source>
        <dbReference type="Pfam" id="PF01048"/>
    </source>
</evidence>
<evidence type="ECO:0000256" key="1">
    <source>
        <dbReference type="ARBA" id="ARBA00002678"/>
    </source>
</evidence>
<comment type="catalytic activity">
    <reaction evidence="6">
        <text>a purine 2'-deoxy-D-ribonucleoside + phosphate = a purine nucleobase + 2-deoxy-alpha-D-ribose 1-phosphate</text>
        <dbReference type="Rhea" id="RHEA:36431"/>
        <dbReference type="ChEBI" id="CHEBI:26386"/>
        <dbReference type="ChEBI" id="CHEBI:43474"/>
        <dbReference type="ChEBI" id="CHEBI:57259"/>
        <dbReference type="ChEBI" id="CHEBI:142361"/>
        <dbReference type="EC" id="2.4.2.1"/>
    </reaction>
</comment>
<feature type="binding site" evidence="8">
    <location>
        <position position="123"/>
    </location>
    <ligand>
        <name>phosphate</name>
        <dbReference type="ChEBI" id="CHEBI:43474"/>
    </ligand>
</feature>
<dbReference type="Gene3D" id="3.40.50.1580">
    <property type="entry name" value="Nucleoside phosphorylase domain"/>
    <property type="match status" value="1"/>
</dbReference>
<dbReference type="NCBIfam" id="TIGR01697">
    <property type="entry name" value="PNPH-PUNA-XAPA"/>
    <property type="match status" value="1"/>
</dbReference>
<dbReference type="AlphaFoldDB" id="A0A6B1D3F9"/>
<dbReference type="GO" id="GO:0009116">
    <property type="term" value="P:nucleoside metabolic process"/>
    <property type="evidence" value="ECO:0007669"/>
    <property type="project" value="InterPro"/>
</dbReference>
<dbReference type="PANTHER" id="PTHR11904:SF9">
    <property type="entry name" value="PURINE NUCLEOSIDE PHOSPHORYLASE-RELATED"/>
    <property type="match status" value="1"/>
</dbReference>
<dbReference type="CDD" id="cd09009">
    <property type="entry name" value="PNP-EcPNPII_like"/>
    <property type="match status" value="1"/>
</dbReference>
<feature type="domain" description="Nucleoside phosphorylase" evidence="9">
    <location>
        <begin position="33"/>
        <end position="285"/>
    </location>
</feature>
<feature type="binding site" evidence="8">
    <location>
        <position position="206"/>
    </location>
    <ligand>
        <name>a purine D-ribonucleoside</name>
        <dbReference type="ChEBI" id="CHEBI:142355"/>
    </ligand>
</feature>
<feature type="binding site" evidence="8">
    <location>
        <position position="225"/>
    </location>
    <ligand>
        <name>phosphate</name>
        <dbReference type="ChEBI" id="CHEBI:43474"/>
    </ligand>
</feature>
<evidence type="ECO:0000256" key="8">
    <source>
        <dbReference type="PIRSR" id="PIRSR000477-2"/>
    </source>
</evidence>
<dbReference type="EC" id="2.4.2.1" evidence="7"/>
<evidence type="ECO:0000256" key="5">
    <source>
        <dbReference type="ARBA" id="ARBA00022679"/>
    </source>
</evidence>
<dbReference type="InterPro" id="IPR035994">
    <property type="entry name" value="Nucleoside_phosphorylase_sf"/>
</dbReference>
<dbReference type="Pfam" id="PF01048">
    <property type="entry name" value="PNP_UDP_1"/>
    <property type="match status" value="1"/>
</dbReference>
<dbReference type="SUPFAM" id="SSF53167">
    <property type="entry name" value="Purine and uridine phosphorylases"/>
    <property type="match status" value="1"/>
</dbReference>
<feature type="binding site" evidence="8">
    <location>
        <position position="248"/>
    </location>
    <ligand>
        <name>a purine D-ribonucleoside</name>
        <dbReference type="ChEBI" id="CHEBI:142355"/>
    </ligand>
</feature>
<dbReference type="GO" id="GO:0005737">
    <property type="term" value="C:cytoplasm"/>
    <property type="evidence" value="ECO:0007669"/>
    <property type="project" value="TreeGrafter"/>
</dbReference>
<dbReference type="InterPro" id="IPR000845">
    <property type="entry name" value="Nucleoside_phosphorylase_d"/>
</dbReference>
<comment type="function">
    <text evidence="1">The purine nucleoside phosphorylases catalyze the phosphorolytic breakdown of the N-glycosidic bond in the beta-(deoxy)ribonucleoside molecules, with the formation of the corresponding free purine bases and pentose-1-phosphate. Cleaves guanosine, inosine, 2'-deoxyguanosine and 2'-deoxyinosine.</text>
</comment>
<evidence type="ECO:0000256" key="4">
    <source>
        <dbReference type="ARBA" id="ARBA00022676"/>
    </source>
</evidence>
<dbReference type="PANTHER" id="PTHR11904">
    <property type="entry name" value="METHYLTHIOADENOSINE/PURINE NUCLEOSIDE PHOSPHORYLASE"/>
    <property type="match status" value="1"/>
</dbReference>
<comment type="similarity">
    <text evidence="3 7">Belongs to the PNP/MTAP phosphorylase family.</text>
</comment>
<keyword evidence="5 7" id="KW-0808">Transferase</keyword>
<dbReference type="UniPathway" id="UPA00606"/>
<dbReference type="InterPro" id="IPR011268">
    <property type="entry name" value="Purine_phosphorylase"/>
</dbReference>
<feature type="binding site" evidence="8">
    <location>
        <position position="71"/>
    </location>
    <ligand>
        <name>phosphate</name>
        <dbReference type="ChEBI" id="CHEBI:43474"/>
    </ligand>
</feature>
<proteinExistence type="inferred from homology"/>
<dbReference type="PIRSF" id="PIRSF000477">
    <property type="entry name" value="PurNPase"/>
    <property type="match status" value="1"/>
</dbReference>
<dbReference type="EMBL" id="VXMH01000024">
    <property type="protein sequence ID" value="MYC94351.1"/>
    <property type="molecule type" value="Genomic_DNA"/>
</dbReference>
<dbReference type="NCBIfam" id="NF006054">
    <property type="entry name" value="PRK08202.1"/>
    <property type="match status" value="1"/>
</dbReference>
<accession>A0A6B1D3F9</accession>
<evidence type="ECO:0000256" key="7">
    <source>
        <dbReference type="PIRNR" id="PIRNR000477"/>
    </source>
</evidence>
<sequence>MTEKFGLEEYDRAAEFVRERAHRRGLQLVEGRPIGLVLGSGLNSLAEAIEEAEAVPYEEIPYFPASTAPGHEGRLIVGQLSGRTVVAMQGRIHFYEGYTAEEITFPIRVMKRLGVAKLILTNAAGGVNPGFRAGDLMLIVDHLNFVGMAGQNPLIGPNAPAFGTRFPSMTHAYPGSLRRAALASAQELGIALRQGVYAFLAGPNFETPAEVRYLRLVGADAVGMSTVPEALVAVHAGIEVLGISTITNVAVDQLDSDKETSAEEVMETGKVVVPRLTALLKAVLRRLQPDGDTIEMAGAC</sequence>
<comment type="caution">
    <text evidence="10">The sequence shown here is derived from an EMBL/GenBank/DDBJ whole genome shotgun (WGS) entry which is preliminary data.</text>
</comment>
<evidence type="ECO:0000313" key="10">
    <source>
        <dbReference type="EMBL" id="MYC94351.1"/>
    </source>
</evidence>
<evidence type="ECO:0000256" key="2">
    <source>
        <dbReference type="ARBA" id="ARBA00005058"/>
    </source>
</evidence>
<organism evidence="10">
    <name type="scientific">Caldilineaceae bacterium SB0661_bin_32</name>
    <dbReference type="NCBI Taxonomy" id="2605255"/>
    <lineage>
        <taxon>Bacteria</taxon>
        <taxon>Bacillati</taxon>
        <taxon>Chloroflexota</taxon>
        <taxon>Caldilineae</taxon>
        <taxon>Caldilineales</taxon>
        <taxon>Caldilineaceae</taxon>
    </lineage>
</organism>
<dbReference type="InterPro" id="IPR011270">
    <property type="entry name" value="Pur_Nuc_Pase_Ino/Guo-sp"/>
</dbReference>
<evidence type="ECO:0000256" key="6">
    <source>
        <dbReference type="ARBA" id="ARBA00048556"/>
    </source>
</evidence>
<name>A0A6B1D3F9_9CHLR</name>
<protein>
    <recommendedName>
        <fullName evidence="7">Purine nucleoside phosphorylase</fullName>
        <ecNumber evidence="7">2.4.2.1</ecNumber>
    </recommendedName>
    <alternativeName>
        <fullName evidence="7">Inosine-guanosine phosphorylase</fullName>
    </alternativeName>
</protein>
<feature type="binding site" evidence="8">
    <location>
        <position position="40"/>
    </location>
    <ligand>
        <name>phosphate</name>
        <dbReference type="ChEBI" id="CHEBI:43474"/>
    </ligand>
</feature>
<dbReference type="NCBIfam" id="TIGR01700">
    <property type="entry name" value="PNPH"/>
    <property type="match status" value="1"/>
</dbReference>
<reference evidence="10" key="1">
    <citation type="submission" date="2019-09" db="EMBL/GenBank/DDBJ databases">
        <title>Characterisation of the sponge microbiome using genome-centric metagenomics.</title>
        <authorList>
            <person name="Engelberts J.P."/>
            <person name="Robbins S.J."/>
            <person name="De Goeij J.M."/>
            <person name="Aranda M."/>
            <person name="Bell S.C."/>
            <person name="Webster N.S."/>
        </authorList>
    </citation>
    <scope>NUCLEOTIDE SEQUENCE</scope>
    <source>
        <strain evidence="10">SB0661_bin_32</strain>
    </source>
</reference>